<organism evidence="3 4">
    <name type="scientific">Ensete ventricosum</name>
    <name type="common">Abyssinian banana</name>
    <name type="synonym">Musa ensete</name>
    <dbReference type="NCBI Taxonomy" id="4639"/>
    <lineage>
        <taxon>Eukaryota</taxon>
        <taxon>Viridiplantae</taxon>
        <taxon>Streptophyta</taxon>
        <taxon>Embryophyta</taxon>
        <taxon>Tracheophyta</taxon>
        <taxon>Spermatophyta</taxon>
        <taxon>Magnoliopsida</taxon>
        <taxon>Liliopsida</taxon>
        <taxon>Zingiberales</taxon>
        <taxon>Musaceae</taxon>
        <taxon>Ensete</taxon>
    </lineage>
</organism>
<reference evidence="3 4" key="1">
    <citation type="submission" date="2022-12" db="EMBL/GenBank/DDBJ databases">
        <title>Chromosome-scale assembly of the Ensete ventricosum genome.</title>
        <authorList>
            <person name="Dussert Y."/>
            <person name="Stocks J."/>
            <person name="Wendawek A."/>
            <person name="Woldeyes F."/>
            <person name="Nichols R.A."/>
            <person name="Borrell J.S."/>
        </authorList>
    </citation>
    <scope>NUCLEOTIDE SEQUENCE [LARGE SCALE GENOMIC DNA]</scope>
    <source>
        <strain evidence="4">cv. Maze</strain>
        <tissue evidence="3">Seeds</tissue>
    </source>
</reference>
<feature type="region of interest" description="Disordered" evidence="1">
    <location>
        <begin position="310"/>
        <end position="330"/>
    </location>
</feature>
<dbReference type="Gene3D" id="3.90.1320.10">
    <property type="entry name" value="Outer-capsid protein sigma 3, large lobe"/>
    <property type="match status" value="2"/>
</dbReference>
<keyword evidence="4" id="KW-1185">Reference proteome</keyword>
<accession>A0AAV8QIZ8</accession>
<evidence type="ECO:0000259" key="2">
    <source>
        <dbReference type="PROSITE" id="PS52045"/>
    </source>
</evidence>
<evidence type="ECO:0000313" key="3">
    <source>
        <dbReference type="EMBL" id="KAJ8471695.1"/>
    </source>
</evidence>
<feature type="domain" description="Neprosin PEP catalytic" evidence="2">
    <location>
        <begin position="10"/>
        <end position="246"/>
    </location>
</feature>
<dbReference type="Proteomes" id="UP001222027">
    <property type="component" value="Unassembled WGS sequence"/>
</dbReference>
<evidence type="ECO:0000313" key="4">
    <source>
        <dbReference type="Proteomes" id="UP001222027"/>
    </source>
</evidence>
<dbReference type="PANTHER" id="PTHR31589:SF237">
    <property type="entry name" value="OS08G0411100 PROTEIN"/>
    <property type="match status" value="1"/>
</dbReference>
<dbReference type="InterPro" id="IPR004314">
    <property type="entry name" value="Neprosin"/>
</dbReference>
<comment type="caution">
    <text evidence="3">The sequence shown here is derived from an EMBL/GenBank/DDBJ whole genome shotgun (WGS) entry which is preliminary data.</text>
</comment>
<dbReference type="InterPro" id="IPR053168">
    <property type="entry name" value="Glutamic_endopeptidase"/>
</dbReference>
<feature type="domain" description="Neprosin PEP catalytic" evidence="2">
    <location>
        <begin position="369"/>
        <end position="601"/>
    </location>
</feature>
<dbReference type="PROSITE" id="PS52045">
    <property type="entry name" value="NEPROSIN_PEP_CD"/>
    <property type="match status" value="2"/>
</dbReference>
<sequence length="603" mass="68015">MQQVQLPTLNDISKSHYATVQIHAGEGAKFYGVSASFYAYQLYLSLFQGTASRIILTKGERGPKKYLNAVEAGWHIDDQLEADDYPHFFIYWTSDGFKKTGCQNMVCKGFVQTSTRVTPGMVLDNLVELALTIYRDKFSNWMLYNENERIGYWPKEIFNNMADCSQVQIGGNVYSQINLPSPPMGSGVLNQAKFDKVFIIDGDGSKTKVPVDKIITYNDLGEDYYGVLPNFDNDTLYYGGPGAGNNTYDLSAEEDRELERELQTLNKPFVKSFKDKYGITYDCVDIYNQPAFDHPLLKNHTLQMKATRLPKYNDNTNRPSTKGSFPKRCPTGTVVIRRTTKEDLIRARKYAHQTQSRMQPLEAQQMADVSGGAFHYARVSIEAGNGPKYYGASADLEVFHLQGVSENQASTSQIILCKGERGPKNYMNVIQAGWHVNTQREGDNWTHFTTAWTSDGYQKTGCYNLVCKGFIQISSRLTPGMIYTLSSLSLSIYRDRFTLNWMLYNDREPVGYWPKEIFNNMADSSLVQMGGDVYSPLDEPSPPMGSGVLNEAKFLRVHLMDGRGNNIKVTEYTTINDLPNYIYGVTTDLKTLSYGGPGGWRKA</sequence>
<dbReference type="EMBL" id="JAQQAF010000007">
    <property type="protein sequence ID" value="KAJ8471695.1"/>
    <property type="molecule type" value="Genomic_DNA"/>
</dbReference>
<dbReference type="Pfam" id="PF14365">
    <property type="entry name" value="Neprosin_AP"/>
    <property type="match status" value="1"/>
</dbReference>
<feature type="compositionally biased region" description="Polar residues" evidence="1">
    <location>
        <begin position="313"/>
        <end position="323"/>
    </location>
</feature>
<dbReference type="AlphaFoldDB" id="A0AAV8QIZ8"/>
<proteinExistence type="predicted"/>
<dbReference type="PANTHER" id="PTHR31589">
    <property type="entry name" value="PROTEIN, PUTATIVE (DUF239)-RELATED-RELATED"/>
    <property type="match status" value="1"/>
</dbReference>
<evidence type="ECO:0000256" key="1">
    <source>
        <dbReference type="SAM" id="MobiDB-lite"/>
    </source>
</evidence>
<name>A0AAV8QIZ8_ENSVE</name>
<gene>
    <name evidence="3" type="ORF">OPV22_026038</name>
</gene>
<protein>
    <recommendedName>
        <fullName evidence="2">Neprosin PEP catalytic domain-containing protein</fullName>
    </recommendedName>
</protein>
<dbReference type="InterPro" id="IPR025521">
    <property type="entry name" value="Neprosin_propep"/>
</dbReference>
<dbReference type="Pfam" id="PF03080">
    <property type="entry name" value="Neprosin"/>
    <property type="match status" value="2"/>
</dbReference>